<sequence length="101" mass="10449">MNPPVYTPLAHDDVVSYLGRCWPPVPGAPCLTVPPDSGLTDGAATVYPVEGRPGTSWWVVDSTVYRQDAGTPDEALAALLPGSVLGTVPDPDPAPDTPPEG</sequence>
<dbReference type="RefSeq" id="WP_201821115.1">
    <property type="nucleotide sequence ID" value="NZ_JAERRH010000008.1"/>
</dbReference>
<organism evidence="1 2">
    <name type="scientific">Streptomyces musisoli</name>
    <dbReference type="NCBI Taxonomy" id="2802280"/>
    <lineage>
        <taxon>Bacteria</taxon>
        <taxon>Bacillati</taxon>
        <taxon>Actinomycetota</taxon>
        <taxon>Actinomycetes</taxon>
        <taxon>Kitasatosporales</taxon>
        <taxon>Streptomycetaceae</taxon>
        <taxon>Streptomyces</taxon>
    </lineage>
</organism>
<proteinExistence type="predicted"/>
<gene>
    <name evidence="1" type="ORF">JK361_22560</name>
</gene>
<dbReference type="EMBL" id="JAERRH010000008">
    <property type="protein sequence ID" value="MBL1107352.1"/>
    <property type="molecule type" value="Genomic_DNA"/>
</dbReference>
<comment type="caution">
    <text evidence="1">The sequence shown here is derived from an EMBL/GenBank/DDBJ whole genome shotgun (WGS) entry which is preliminary data.</text>
</comment>
<name>A0ABS1P4P7_9ACTN</name>
<evidence type="ECO:0000313" key="2">
    <source>
        <dbReference type="Proteomes" id="UP000621386"/>
    </source>
</evidence>
<accession>A0ABS1P4P7</accession>
<protein>
    <submittedName>
        <fullName evidence="1">Uncharacterized protein</fullName>
    </submittedName>
</protein>
<evidence type="ECO:0000313" key="1">
    <source>
        <dbReference type="EMBL" id="MBL1107352.1"/>
    </source>
</evidence>
<dbReference type="Proteomes" id="UP000621386">
    <property type="component" value="Unassembled WGS sequence"/>
</dbReference>
<reference evidence="1 2" key="1">
    <citation type="submission" date="2021-01" db="EMBL/GenBank/DDBJ databases">
        <title>WGS of actinomycetes isolated from Thailand.</title>
        <authorList>
            <person name="Thawai C."/>
        </authorList>
    </citation>
    <scope>NUCLEOTIDE SEQUENCE [LARGE SCALE GENOMIC DNA]</scope>
    <source>
        <strain evidence="1 2">CH5-8</strain>
    </source>
</reference>
<keyword evidence="2" id="KW-1185">Reference proteome</keyword>